<keyword evidence="1" id="KW-0472">Membrane</keyword>
<dbReference type="AlphaFoldDB" id="A0AAV1CZW4"/>
<organism evidence="2 3">
    <name type="scientific">Oldenlandia corymbosa var. corymbosa</name>
    <dbReference type="NCBI Taxonomy" id="529605"/>
    <lineage>
        <taxon>Eukaryota</taxon>
        <taxon>Viridiplantae</taxon>
        <taxon>Streptophyta</taxon>
        <taxon>Embryophyta</taxon>
        <taxon>Tracheophyta</taxon>
        <taxon>Spermatophyta</taxon>
        <taxon>Magnoliopsida</taxon>
        <taxon>eudicotyledons</taxon>
        <taxon>Gunneridae</taxon>
        <taxon>Pentapetalae</taxon>
        <taxon>asterids</taxon>
        <taxon>lamiids</taxon>
        <taxon>Gentianales</taxon>
        <taxon>Rubiaceae</taxon>
        <taxon>Rubioideae</taxon>
        <taxon>Spermacoceae</taxon>
        <taxon>Hedyotis-Oldenlandia complex</taxon>
        <taxon>Oldenlandia</taxon>
    </lineage>
</organism>
<dbReference type="EMBL" id="OX459120">
    <property type="protein sequence ID" value="CAI9100788.1"/>
    <property type="molecule type" value="Genomic_DNA"/>
</dbReference>
<dbReference type="Proteomes" id="UP001161247">
    <property type="component" value="Chromosome 3"/>
</dbReference>
<evidence type="ECO:0000313" key="2">
    <source>
        <dbReference type="EMBL" id="CAI9100788.1"/>
    </source>
</evidence>
<protein>
    <submittedName>
        <fullName evidence="2">OLC1v1037961C1</fullName>
    </submittedName>
</protein>
<gene>
    <name evidence="2" type="ORF">OLC1_LOCUS10532</name>
</gene>
<evidence type="ECO:0000313" key="3">
    <source>
        <dbReference type="Proteomes" id="UP001161247"/>
    </source>
</evidence>
<dbReference type="PANTHER" id="PTHR36369:SF1">
    <property type="entry name" value="TRANSMEMBRANE PROTEIN"/>
    <property type="match status" value="1"/>
</dbReference>
<keyword evidence="1" id="KW-1133">Transmembrane helix</keyword>
<name>A0AAV1CZW4_OLDCO</name>
<feature type="transmembrane region" description="Helical" evidence="1">
    <location>
        <begin position="20"/>
        <end position="42"/>
    </location>
</feature>
<sequence length="209" mass="22850">MSSLDSPLEVLALDYLGFGLFTAVVNNVWTWIAVVTAAVSVWRIRTISSSSSSFVSHEVSVVKPAASLASSPVKAVPVEPAKVEAPAAPPASAPPSPSPFVFTGEGRTSGKFTLYYDNQEECEEQEEADTNDDDGDVDGECKLEEVRNNWEVMMEMRINGVRMGFYRYQDLTVLNGNVVRLWDGCRRRNLVNAAPLIRFGGGNWQSLVG</sequence>
<evidence type="ECO:0000256" key="1">
    <source>
        <dbReference type="SAM" id="Phobius"/>
    </source>
</evidence>
<keyword evidence="1" id="KW-0812">Transmembrane</keyword>
<keyword evidence="3" id="KW-1185">Reference proteome</keyword>
<accession>A0AAV1CZW4</accession>
<reference evidence="2" key="1">
    <citation type="submission" date="2023-03" db="EMBL/GenBank/DDBJ databases">
        <authorList>
            <person name="Julca I."/>
        </authorList>
    </citation>
    <scope>NUCLEOTIDE SEQUENCE</scope>
</reference>
<dbReference type="PANTHER" id="PTHR36369">
    <property type="entry name" value="TRANSMEMBRANE PROTEIN"/>
    <property type="match status" value="1"/>
</dbReference>
<proteinExistence type="predicted"/>